<reference evidence="1" key="1">
    <citation type="journal article" date="2019" name="BMC Genomics">
        <title>A new reference genome for Sorghum bicolor reveals high levels of sequence similarity between sweet and grain genotypes: implications for the genetics of sugar metabolism.</title>
        <authorList>
            <person name="Cooper E.A."/>
            <person name="Brenton Z.W."/>
            <person name="Flinn B.S."/>
            <person name="Jenkins J."/>
            <person name="Shu S."/>
            <person name="Flowers D."/>
            <person name="Luo F."/>
            <person name="Wang Y."/>
            <person name="Xia P."/>
            <person name="Barry K."/>
            <person name="Daum C."/>
            <person name="Lipzen A."/>
            <person name="Yoshinaga Y."/>
            <person name="Schmutz J."/>
            <person name="Saski C."/>
            <person name="Vermerris W."/>
            <person name="Kresovich S."/>
        </authorList>
    </citation>
    <scope>NUCLEOTIDE SEQUENCE</scope>
</reference>
<sequence length="69" mass="8217">KIPYKETEGKMVLSCPPQLSWKEKGKMGMMMPGQWYIFKRIYYLPSFFPFFFKKSNNNALSTRLVSKLQ</sequence>
<reference evidence="1" key="2">
    <citation type="submission" date="2020-10" db="EMBL/GenBank/DDBJ databases">
        <authorList>
            <person name="Cooper E.A."/>
            <person name="Brenton Z.W."/>
            <person name="Flinn B.S."/>
            <person name="Jenkins J."/>
            <person name="Shu S."/>
            <person name="Flowers D."/>
            <person name="Luo F."/>
            <person name="Wang Y."/>
            <person name="Xia P."/>
            <person name="Barry K."/>
            <person name="Daum C."/>
            <person name="Lipzen A."/>
            <person name="Yoshinaga Y."/>
            <person name="Schmutz J."/>
            <person name="Saski C."/>
            <person name="Vermerris W."/>
            <person name="Kresovich S."/>
        </authorList>
    </citation>
    <scope>NUCLEOTIDE SEQUENCE</scope>
</reference>
<dbReference type="AlphaFoldDB" id="A0A921U0C7"/>
<dbReference type="Proteomes" id="UP000807115">
    <property type="component" value="Chromosome 10"/>
</dbReference>
<name>A0A921U0C7_SORBI</name>
<feature type="non-terminal residue" evidence="1">
    <location>
        <position position="1"/>
    </location>
</feature>
<comment type="caution">
    <text evidence="1">The sequence shown here is derived from an EMBL/GenBank/DDBJ whole genome shotgun (WGS) entry which is preliminary data.</text>
</comment>
<organism evidence="1 2">
    <name type="scientific">Sorghum bicolor</name>
    <name type="common">Sorghum</name>
    <name type="synonym">Sorghum vulgare</name>
    <dbReference type="NCBI Taxonomy" id="4558"/>
    <lineage>
        <taxon>Eukaryota</taxon>
        <taxon>Viridiplantae</taxon>
        <taxon>Streptophyta</taxon>
        <taxon>Embryophyta</taxon>
        <taxon>Tracheophyta</taxon>
        <taxon>Spermatophyta</taxon>
        <taxon>Magnoliopsida</taxon>
        <taxon>Liliopsida</taxon>
        <taxon>Poales</taxon>
        <taxon>Poaceae</taxon>
        <taxon>PACMAD clade</taxon>
        <taxon>Panicoideae</taxon>
        <taxon>Andropogonodae</taxon>
        <taxon>Andropogoneae</taxon>
        <taxon>Sorghinae</taxon>
        <taxon>Sorghum</taxon>
    </lineage>
</organism>
<dbReference type="EMBL" id="CM027689">
    <property type="protein sequence ID" value="KAG0513266.1"/>
    <property type="molecule type" value="Genomic_DNA"/>
</dbReference>
<proteinExistence type="predicted"/>
<evidence type="ECO:0000313" key="2">
    <source>
        <dbReference type="Proteomes" id="UP000807115"/>
    </source>
</evidence>
<accession>A0A921U0C7</accession>
<protein>
    <submittedName>
        <fullName evidence="1">Uncharacterized protein</fullName>
    </submittedName>
</protein>
<gene>
    <name evidence="1" type="ORF">BDA96_10G086800</name>
</gene>
<evidence type="ECO:0000313" key="1">
    <source>
        <dbReference type="EMBL" id="KAG0513266.1"/>
    </source>
</evidence>